<evidence type="ECO:0000256" key="5">
    <source>
        <dbReference type="ARBA" id="ARBA00022989"/>
    </source>
</evidence>
<evidence type="ECO:0000259" key="8">
    <source>
        <dbReference type="PROSITE" id="PS50928"/>
    </source>
</evidence>
<dbReference type="AlphaFoldDB" id="A0A1I5SZW3"/>
<keyword evidence="3" id="KW-1003">Cell membrane</keyword>
<evidence type="ECO:0000256" key="3">
    <source>
        <dbReference type="ARBA" id="ARBA00022475"/>
    </source>
</evidence>
<evidence type="ECO:0000313" key="10">
    <source>
        <dbReference type="Proteomes" id="UP000198577"/>
    </source>
</evidence>
<dbReference type="STRING" id="937334.SAMN05444406_103113"/>
<dbReference type="OrthoDB" id="367897at2"/>
<feature type="transmembrane region" description="Helical" evidence="7">
    <location>
        <begin position="262"/>
        <end position="281"/>
    </location>
</feature>
<keyword evidence="2 7" id="KW-0813">Transport</keyword>
<dbReference type="PROSITE" id="PS50928">
    <property type="entry name" value="ABC_TM1"/>
    <property type="match status" value="1"/>
</dbReference>
<dbReference type="EMBL" id="FOXR01000003">
    <property type="protein sequence ID" value="SFP75977.1"/>
    <property type="molecule type" value="Genomic_DNA"/>
</dbReference>
<feature type="transmembrane region" description="Helical" evidence="7">
    <location>
        <begin position="199"/>
        <end position="218"/>
    </location>
</feature>
<dbReference type="RefSeq" id="WP_092281936.1">
    <property type="nucleotide sequence ID" value="NZ_FOXR01000003.1"/>
</dbReference>
<evidence type="ECO:0000256" key="1">
    <source>
        <dbReference type="ARBA" id="ARBA00004651"/>
    </source>
</evidence>
<evidence type="ECO:0000256" key="6">
    <source>
        <dbReference type="ARBA" id="ARBA00023136"/>
    </source>
</evidence>
<feature type="transmembrane region" description="Helical" evidence="7">
    <location>
        <begin position="154"/>
        <end position="178"/>
    </location>
</feature>
<evidence type="ECO:0000256" key="7">
    <source>
        <dbReference type="RuleBase" id="RU363032"/>
    </source>
</evidence>
<gene>
    <name evidence="9" type="ORF">SAMN05444406_103113</name>
</gene>
<dbReference type="InterPro" id="IPR051393">
    <property type="entry name" value="ABC_transporter_permease"/>
</dbReference>
<keyword evidence="6 7" id="KW-0472">Membrane</keyword>
<feature type="domain" description="ABC transmembrane type-1" evidence="8">
    <location>
        <begin position="69"/>
        <end position="280"/>
    </location>
</feature>
<comment type="similarity">
    <text evidence="7">Belongs to the binding-protein-dependent transport system permease family.</text>
</comment>
<dbReference type="SUPFAM" id="SSF161098">
    <property type="entry name" value="MetI-like"/>
    <property type="match status" value="1"/>
</dbReference>
<dbReference type="Pfam" id="PF00528">
    <property type="entry name" value="BPD_transp_1"/>
    <property type="match status" value="1"/>
</dbReference>
<accession>A0A1I5SZW3</accession>
<evidence type="ECO:0000313" key="9">
    <source>
        <dbReference type="EMBL" id="SFP75977.1"/>
    </source>
</evidence>
<dbReference type="SUPFAM" id="SSF160964">
    <property type="entry name" value="MalF N-terminal region-like"/>
    <property type="match status" value="1"/>
</dbReference>
<feature type="transmembrane region" description="Helical" evidence="7">
    <location>
        <begin position="106"/>
        <end position="127"/>
    </location>
</feature>
<feature type="transmembrane region" description="Helical" evidence="7">
    <location>
        <begin position="230"/>
        <end position="250"/>
    </location>
</feature>
<organism evidence="9 10">
    <name type="scientific">Caldicoprobacter faecalis</name>
    <dbReference type="NCBI Taxonomy" id="937334"/>
    <lineage>
        <taxon>Bacteria</taxon>
        <taxon>Bacillati</taxon>
        <taxon>Bacillota</taxon>
        <taxon>Clostridia</taxon>
        <taxon>Caldicoprobacterales</taxon>
        <taxon>Caldicoprobacteraceae</taxon>
        <taxon>Caldicoprobacter</taxon>
    </lineage>
</organism>
<dbReference type="PANTHER" id="PTHR30193:SF1">
    <property type="entry name" value="ABC TRANSPORTER PERMEASE PROTEIN YESP-RELATED"/>
    <property type="match status" value="1"/>
</dbReference>
<keyword evidence="5 7" id="KW-1133">Transmembrane helix</keyword>
<dbReference type="Gene3D" id="1.10.3720.10">
    <property type="entry name" value="MetI-like"/>
    <property type="match status" value="1"/>
</dbReference>
<proteinExistence type="inferred from homology"/>
<name>A0A1I5SZW3_9FIRM</name>
<reference evidence="9 10" key="1">
    <citation type="submission" date="2016-10" db="EMBL/GenBank/DDBJ databases">
        <authorList>
            <person name="de Groot N.N."/>
        </authorList>
    </citation>
    <scope>NUCLEOTIDE SEQUENCE [LARGE SCALE GENOMIC DNA]</scope>
    <source>
        <strain evidence="9 10">DSM 20678</strain>
    </source>
</reference>
<dbReference type="Proteomes" id="UP000198577">
    <property type="component" value="Unassembled WGS sequence"/>
</dbReference>
<sequence>MKYYRNKNYIGLLYISPWIAGFLLFKLYPFVMSFIYSFTEFSILDKPVFTGLDNYIYMFTKDKLFFPALKATLAYVLMTVPMKISFALFVAMLLNMKLRSINIFRTAYYLPSIFGGSVAVSVLWRFLFMKEGIVNKFLGFFGIKSIDWLGNPDVALFTVSLLAVWQFGSSMVIFLAGLKQIPNELYEAAIVDGASRMRKFFSITLPMISPVMFFNLVMQTINAFQEFTGPYVITGGGPMNATYVYSILVYDNAFRYFRMGYSSALSWVLFLLIMVFTALLFKSSSYWTYYEDGGK</sequence>
<dbReference type="PANTHER" id="PTHR30193">
    <property type="entry name" value="ABC TRANSPORTER PERMEASE PROTEIN"/>
    <property type="match status" value="1"/>
</dbReference>
<protein>
    <submittedName>
        <fullName evidence="9">Oligogalacturonide ABC transporter membrane protein</fullName>
    </submittedName>
</protein>
<feature type="transmembrane region" description="Helical" evidence="7">
    <location>
        <begin position="12"/>
        <end position="36"/>
    </location>
</feature>
<dbReference type="InterPro" id="IPR035906">
    <property type="entry name" value="MetI-like_sf"/>
</dbReference>
<dbReference type="GO" id="GO:0005886">
    <property type="term" value="C:plasma membrane"/>
    <property type="evidence" value="ECO:0007669"/>
    <property type="project" value="UniProtKB-SubCell"/>
</dbReference>
<comment type="subcellular location">
    <subcellularLocation>
        <location evidence="1 7">Cell membrane</location>
        <topology evidence="1 7">Multi-pass membrane protein</topology>
    </subcellularLocation>
</comment>
<feature type="transmembrane region" description="Helical" evidence="7">
    <location>
        <begin position="73"/>
        <end position="94"/>
    </location>
</feature>
<evidence type="ECO:0000256" key="2">
    <source>
        <dbReference type="ARBA" id="ARBA00022448"/>
    </source>
</evidence>
<keyword evidence="10" id="KW-1185">Reference proteome</keyword>
<dbReference type="GO" id="GO:0055085">
    <property type="term" value="P:transmembrane transport"/>
    <property type="evidence" value="ECO:0007669"/>
    <property type="project" value="InterPro"/>
</dbReference>
<dbReference type="CDD" id="cd06261">
    <property type="entry name" value="TM_PBP2"/>
    <property type="match status" value="1"/>
</dbReference>
<evidence type="ECO:0000256" key="4">
    <source>
        <dbReference type="ARBA" id="ARBA00022692"/>
    </source>
</evidence>
<keyword evidence="4 7" id="KW-0812">Transmembrane</keyword>
<dbReference type="InterPro" id="IPR000515">
    <property type="entry name" value="MetI-like"/>
</dbReference>